<dbReference type="Pfam" id="PF03372">
    <property type="entry name" value="Exo_endo_phos"/>
    <property type="match status" value="1"/>
</dbReference>
<dbReference type="PANTHER" id="PTHR16320:SF23">
    <property type="entry name" value="SPHINGOMYELINASE C 1"/>
    <property type="match status" value="1"/>
</dbReference>
<keyword evidence="4 7" id="KW-0378">Hydrolase</keyword>
<feature type="chain" id="PRO_5047221027" evidence="5">
    <location>
        <begin position="26"/>
        <end position="317"/>
    </location>
</feature>
<name>A0ABU8H984_9BACI</name>
<feature type="signal peptide" evidence="5">
    <location>
        <begin position="1"/>
        <end position="25"/>
    </location>
</feature>
<dbReference type="PANTHER" id="PTHR16320">
    <property type="entry name" value="SPHINGOMYELINASE FAMILY MEMBER"/>
    <property type="match status" value="1"/>
</dbReference>
<dbReference type="CDD" id="cd09078">
    <property type="entry name" value="nSMase"/>
    <property type="match status" value="1"/>
</dbReference>
<comment type="caution">
    <text evidence="7">The sequence shown here is derived from an EMBL/GenBank/DDBJ whole genome shotgun (WGS) entry which is preliminary data.</text>
</comment>
<keyword evidence="3" id="KW-0204">Cytolysis</keyword>
<proteinExistence type="inferred from homology"/>
<keyword evidence="3" id="KW-0354">Hemolysis</keyword>
<organism evidence="7 8">
    <name type="scientific">Bacillus spongiae</name>
    <dbReference type="NCBI Taxonomy" id="2683610"/>
    <lineage>
        <taxon>Bacteria</taxon>
        <taxon>Bacillati</taxon>
        <taxon>Bacillota</taxon>
        <taxon>Bacilli</taxon>
        <taxon>Bacillales</taxon>
        <taxon>Bacillaceae</taxon>
        <taxon>Bacillus</taxon>
    </lineage>
</organism>
<accession>A0ABU8H984</accession>
<evidence type="ECO:0000256" key="1">
    <source>
        <dbReference type="ARBA" id="ARBA00006335"/>
    </source>
</evidence>
<feature type="domain" description="Endonuclease/exonuclease/phosphatase" evidence="6">
    <location>
        <begin position="37"/>
        <end position="309"/>
    </location>
</feature>
<evidence type="ECO:0000256" key="5">
    <source>
        <dbReference type="SAM" id="SignalP"/>
    </source>
</evidence>
<sequence>MKKWLIAMCFVFSTMSFIPSNVSYANEQYPNDFKLLQHNVYLLPTYITSWGQAERAKLIGEADYMKDQDAIILNELFDNSASEVLLSKLKEEYPNQTPVSGRSKSGWDETLGYYSNFVPEDGGVAIVSKWPIVEKVQYVYENGCGADYFANKGFVYAKIQKNNQFYHIIGTHAQADDTGCGSGEDAEIRESQFQEIRDFVDGKNIPLDEVVFIGGDFNVIKNNDKEYASMLNTLNVAQPDEFAGHSSSWDPETNSILAYEYPDFGPQHLDYIFVEKDHAQPSHWINETLNVKSPTWTAVLNQYNEYSDHYPIAGYVK</sequence>
<dbReference type="InterPro" id="IPR036691">
    <property type="entry name" value="Endo/exonu/phosph_ase_sf"/>
</dbReference>
<evidence type="ECO:0000313" key="7">
    <source>
        <dbReference type="EMBL" id="MEI5905875.1"/>
    </source>
</evidence>
<evidence type="ECO:0000256" key="4">
    <source>
        <dbReference type="ARBA" id="ARBA00022801"/>
    </source>
</evidence>
<dbReference type="InterPro" id="IPR038772">
    <property type="entry name" value="Sph/SMPD2-like"/>
</dbReference>
<dbReference type="RefSeq" id="WP_336585298.1">
    <property type="nucleotide sequence ID" value="NZ_JBBAXC010000002.1"/>
</dbReference>
<dbReference type="NCBIfam" id="TIGR03395">
    <property type="entry name" value="sphingomy"/>
    <property type="match status" value="1"/>
</dbReference>
<dbReference type="Proteomes" id="UP001312865">
    <property type="component" value="Unassembled WGS sequence"/>
</dbReference>
<reference evidence="7 8" key="1">
    <citation type="journal article" date="2018" name="J. Microbiol.">
        <title>Bacillus spongiae sp. nov., isolated from sponge of Jeju Island.</title>
        <authorList>
            <person name="Lee G.E."/>
            <person name="Im W.T."/>
            <person name="Park J.S."/>
        </authorList>
    </citation>
    <scope>NUCLEOTIDE SEQUENCE [LARGE SCALE GENOMIC DNA]</scope>
    <source>
        <strain evidence="7 8">135PIL107-10</strain>
    </source>
</reference>
<gene>
    <name evidence="7" type="primary">sph</name>
    <name evidence="7" type="ORF">WAK64_02190</name>
</gene>
<dbReference type="GO" id="GO:0004767">
    <property type="term" value="F:sphingomyelin phosphodiesterase activity"/>
    <property type="evidence" value="ECO:0007669"/>
    <property type="project" value="UniProtKB-EC"/>
</dbReference>
<dbReference type="SUPFAM" id="SSF56219">
    <property type="entry name" value="DNase I-like"/>
    <property type="match status" value="1"/>
</dbReference>
<dbReference type="EC" id="3.1.4.12" evidence="7"/>
<dbReference type="InterPro" id="IPR017766">
    <property type="entry name" value="Sphingomyelinase/PLipase_C"/>
</dbReference>
<keyword evidence="2 5" id="KW-0732">Signal</keyword>
<evidence type="ECO:0000259" key="6">
    <source>
        <dbReference type="Pfam" id="PF03372"/>
    </source>
</evidence>
<evidence type="ECO:0000313" key="8">
    <source>
        <dbReference type="Proteomes" id="UP001312865"/>
    </source>
</evidence>
<dbReference type="EMBL" id="JBBAXC010000002">
    <property type="protein sequence ID" value="MEI5905875.1"/>
    <property type="molecule type" value="Genomic_DNA"/>
</dbReference>
<comment type="similarity">
    <text evidence="1">Belongs to the neutral sphingomyelinase family.</text>
</comment>
<evidence type="ECO:0000256" key="2">
    <source>
        <dbReference type="ARBA" id="ARBA00022729"/>
    </source>
</evidence>
<dbReference type="InterPro" id="IPR005135">
    <property type="entry name" value="Endo/exonuclease/phosphatase"/>
</dbReference>
<protein>
    <submittedName>
        <fullName evidence="7">Sphingomyelin phosphodiesterase</fullName>
        <ecNumber evidence="7">3.1.4.12</ecNumber>
    </submittedName>
</protein>
<dbReference type="Gene3D" id="3.60.10.10">
    <property type="entry name" value="Endonuclease/exonuclease/phosphatase"/>
    <property type="match status" value="1"/>
</dbReference>
<keyword evidence="8" id="KW-1185">Reference proteome</keyword>
<evidence type="ECO:0000256" key="3">
    <source>
        <dbReference type="ARBA" id="ARBA00022735"/>
    </source>
</evidence>